<accession>A0A367IYX3</accession>
<gene>
    <name evidence="2" type="ORF">CU098_007864</name>
</gene>
<dbReference type="EMBL" id="PJQM01004945">
    <property type="protein sequence ID" value="RCH82880.1"/>
    <property type="molecule type" value="Genomic_DNA"/>
</dbReference>
<evidence type="ECO:0000313" key="2">
    <source>
        <dbReference type="EMBL" id="RCH82880.1"/>
    </source>
</evidence>
<reference evidence="2 3" key="1">
    <citation type="journal article" date="2018" name="G3 (Bethesda)">
        <title>Phylogenetic and Phylogenomic Definition of Rhizopus Species.</title>
        <authorList>
            <person name="Gryganskyi A.P."/>
            <person name="Golan J."/>
            <person name="Dolatabadi S."/>
            <person name="Mondo S."/>
            <person name="Robb S."/>
            <person name="Idnurm A."/>
            <person name="Muszewska A."/>
            <person name="Steczkiewicz K."/>
            <person name="Masonjones S."/>
            <person name="Liao H.L."/>
            <person name="Gajdeczka M.T."/>
            <person name="Anike F."/>
            <person name="Vuek A."/>
            <person name="Anishchenko I.M."/>
            <person name="Voigt K."/>
            <person name="de Hoog G.S."/>
            <person name="Smith M.E."/>
            <person name="Heitman J."/>
            <person name="Vilgalys R."/>
            <person name="Stajich J.E."/>
        </authorList>
    </citation>
    <scope>NUCLEOTIDE SEQUENCE [LARGE SCALE GENOMIC DNA]</scope>
    <source>
        <strain evidence="2 3">LSU 92-RS-03</strain>
    </source>
</reference>
<protein>
    <recommendedName>
        <fullName evidence="1">F-box domain-containing protein</fullName>
    </recommendedName>
</protein>
<dbReference type="Proteomes" id="UP000253551">
    <property type="component" value="Unassembled WGS sequence"/>
</dbReference>
<dbReference type="InterPro" id="IPR001810">
    <property type="entry name" value="F-box_dom"/>
</dbReference>
<evidence type="ECO:0000259" key="1">
    <source>
        <dbReference type="Pfam" id="PF00646"/>
    </source>
</evidence>
<sequence>MHIKDISKELFYNILSNLNSEDIQELSLTSKLFHKLCLDFPYVKLTVLPSNFNDKCKTFYKIARRVKLDRDFSNRDTLHSALSQFKNLTEIEMHVNLTKAKKIILIRESNDLKIKKLLVTNKDLFDWNKLKSRRDAIKICPLMKKDLNAVKIDIDNNSEHTVTITTFNGFVKNSITKYESGDALNSDLNALALHNIILIQPGDNNYGIESSDWDHFKDFVQGDSEPTPTQLNAVEKDVLLSSISGKVSYRHLAAMEEKLLACNSSKVEQILQIVQNAQRIGKDASFMEEDVLITDFVEPLLMEPFLRTIP</sequence>
<feature type="non-terminal residue" evidence="2">
    <location>
        <position position="310"/>
    </location>
</feature>
<keyword evidence="3" id="KW-1185">Reference proteome</keyword>
<dbReference type="OrthoDB" id="2229149at2759"/>
<dbReference type="AlphaFoldDB" id="A0A367IYX3"/>
<dbReference type="Pfam" id="PF00646">
    <property type="entry name" value="F-box"/>
    <property type="match status" value="1"/>
</dbReference>
<proteinExistence type="predicted"/>
<name>A0A367IYX3_RHIST</name>
<comment type="caution">
    <text evidence="2">The sequence shown here is derived from an EMBL/GenBank/DDBJ whole genome shotgun (WGS) entry which is preliminary data.</text>
</comment>
<evidence type="ECO:0000313" key="3">
    <source>
        <dbReference type="Proteomes" id="UP000253551"/>
    </source>
</evidence>
<feature type="domain" description="F-box" evidence="1">
    <location>
        <begin position="6"/>
        <end position="41"/>
    </location>
</feature>
<dbReference type="InterPro" id="IPR036047">
    <property type="entry name" value="F-box-like_dom_sf"/>
</dbReference>
<organism evidence="2 3">
    <name type="scientific">Rhizopus stolonifer</name>
    <name type="common">Rhizopus nigricans</name>
    <dbReference type="NCBI Taxonomy" id="4846"/>
    <lineage>
        <taxon>Eukaryota</taxon>
        <taxon>Fungi</taxon>
        <taxon>Fungi incertae sedis</taxon>
        <taxon>Mucoromycota</taxon>
        <taxon>Mucoromycotina</taxon>
        <taxon>Mucoromycetes</taxon>
        <taxon>Mucorales</taxon>
        <taxon>Mucorineae</taxon>
        <taxon>Rhizopodaceae</taxon>
        <taxon>Rhizopus</taxon>
    </lineage>
</organism>
<dbReference type="SUPFAM" id="SSF81383">
    <property type="entry name" value="F-box domain"/>
    <property type="match status" value="1"/>
</dbReference>